<dbReference type="RefSeq" id="XP_065652108.1">
    <property type="nucleotide sequence ID" value="XM_065796036.1"/>
</dbReference>
<gene>
    <name evidence="2" type="primary">LOC136079746</name>
</gene>
<dbReference type="Proteomes" id="UP001652625">
    <property type="component" value="Chromosome 04"/>
</dbReference>
<organism evidence="1 2">
    <name type="scientific">Hydra vulgaris</name>
    <name type="common">Hydra</name>
    <name type="synonym">Hydra attenuata</name>
    <dbReference type="NCBI Taxonomy" id="6087"/>
    <lineage>
        <taxon>Eukaryota</taxon>
        <taxon>Metazoa</taxon>
        <taxon>Cnidaria</taxon>
        <taxon>Hydrozoa</taxon>
        <taxon>Hydroidolina</taxon>
        <taxon>Anthoathecata</taxon>
        <taxon>Aplanulata</taxon>
        <taxon>Hydridae</taxon>
        <taxon>Hydra</taxon>
    </lineage>
</organism>
<dbReference type="PANTHER" id="PTHR46704:SF9">
    <property type="entry name" value="BHLH DOMAIN-CONTAINING PROTEIN"/>
    <property type="match status" value="1"/>
</dbReference>
<keyword evidence="1" id="KW-1185">Reference proteome</keyword>
<sequence length="252" mass="28947">MYCLKEKSFTISAERSMFGRLLVIARGREGLTLKQILCYSLSPIPWALGLPDGSLVKTNKMNLLRTIESSVDREHFEEFVLQVPLSAAHVFDGMAILQQLANIKLKTFGDISEFILNLILKGSTIYFVTDQYQHGLIKSFERARRSQSASLNFKVQRREQAKPKQWQKYLQDATNKTELISFLLKDWSHTERFALQLTGNVLFVNLQSRFYKLTCEVGGQVSNEEVVSLHTTQEQADTKAFLCSKQSCIYWF</sequence>
<name>A0ABM4BSI1_HYDVU</name>
<evidence type="ECO:0000313" key="2">
    <source>
        <dbReference type="RefSeq" id="XP_065652108.1"/>
    </source>
</evidence>
<proteinExistence type="predicted"/>
<accession>A0ABM4BSI1</accession>
<evidence type="ECO:0000313" key="1">
    <source>
        <dbReference type="Proteomes" id="UP001652625"/>
    </source>
</evidence>
<reference evidence="2" key="1">
    <citation type="submission" date="2025-08" db="UniProtKB">
        <authorList>
            <consortium name="RefSeq"/>
        </authorList>
    </citation>
    <scope>IDENTIFICATION</scope>
</reference>
<dbReference type="GeneID" id="136079746"/>
<dbReference type="PANTHER" id="PTHR46704">
    <property type="entry name" value="CXC DOMAIN-CONTAINING PROTEIN-RELATED"/>
    <property type="match status" value="1"/>
</dbReference>
<protein>
    <submittedName>
        <fullName evidence="2">Uncharacterized protein LOC136079746</fullName>
    </submittedName>
</protein>